<keyword evidence="2" id="KW-0813">Transport</keyword>
<dbReference type="SUPFAM" id="SSF103473">
    <property type="entry name" value="MFS general substrate transporter"/>
    <property type="match status" value="1"/>
</dbReference>
<keyword evidence="7 8" id="KW-0472">Membrane</keyword>
<keyword evidence="11" id="KW-1185">Reference proteome</keyword>
<evidence type="ECO:0000259" key="9">
    <source>
        <dbReference type="PROSITE" id="PS50850"/>
    </source>
</evidence>
<organism evidence="10 11">
    <name type="scientific">Corallincola holothuriorum</name>
    <dbReference type="NCBI Taxonomy" id="2282215"/>
    <lineage>
        <taxon>Bacteria</taxon>
        <taxon>Pseudomonadati</taxon>
        <taxon>Pseudomonadota</taxon>
        <taxon>Gammaproteobacteria</taxon>
        <taxon>Alteromonadales</taxon>
        <taxon>Psychromonadaceae</taxon>
        <taxon>Corallincola</taxon>
    </lineage>
</organism>
<evidence type="ECO:0000256" key="5">
    <source>
        <dbReference type="ARBA" id="ARBA00022692"/>
    </source>
</evidence>
<evidence type="ECO:0000256" key="3">
    <source>
        <dbReference type="ARBA" id="ARBA00022475"/>
    </source>
</evidence>
<dbReference type="PANTHER" id="PTHR23522">
    <property type="entry name" value="BLL5896 PROTEIN"/>
    <property type="match status" value="1"/>
</dbReference>
<name>A0A368NEA3_9GAMM</name>
<dbReference type="AlphaFoldDB" id="A0A368NEA3"/>
<feature type="transmembrane region" description="Helical" evidence="8">
    <location>
        <begin position="94"/>
        <end position="111"/>
    </location>
</feature>
<dbReference type="InterPro" id="IPR036259">
    <property type="entry name" value="MFS_trans_sf"/>
</dbReference>
<feature type="transmembrane region" description="Helical" evidence="8">
    <location>
        <begin position="356"/>
        <end position="376"/>
    </location>
</feature>
<accession>A0A368NEA3</accession>
<reference evidence="10 11" key="1">
    <citation type="submission" date="2018-07" db="EMBL/GenBank/DDBJ databases">
        <title>Corallincola holothuriorum sp. nov., a new facultative anaerobe isolated from sea cucumber Apostichopus japonicus.</title>
        <authorList>
            <person name="Xia H."/>
        </authorList>
    </citation>
    <scope>NUCLEOTIDE SEQUENCE [LARGE SCALE GENOMIC DNA]</scope>
    <source>
        <strain evidence="10 11">C4</strain>
    </source>
</reference>
<evidence type="ECO:0000256" key="1">
    <source>
        <dbReference type="ARBA" id="ARBA00004429"/>
    </source>
</evidence>
<dbReference type="PROSITE" id="PS50850">
    <property type="entry name" value="MFS"/>
    <property type="match status" value="1"/>
</dbReference>
<dbReference type="GO" id="GO:0005886">
    <property type="term" value="C:plasma membrane"/>
    <property type="evidence" value="ECO:0007669"/>
    <property type="project" value="UniProtKB-SubCell"/>
</dbReference>
<comment type="caution">
    <text evidence="10">The sequence shown here is derived from an EMBL/GenBank/DDBJ whole genome shotgun (WGS) entry which is preliminary data.</text>
</comment>
<feature type="domain" description="Major facilitator superfamily (MFS) profile" evidence="9">
    <location>
        <begin position="200"/>
        <end position="382"/>
    </location>
</feature>
<gene>
    <name evidence="10" type="ORF">DU002_14125</name>
</gene>
<dbReference type="InterPro" id="IPR020846">
    <property type="entry name" value="MFS_dom"/>
</dbReference>
<feature type="transmembrane region" description="Helical" evidence="8">
    <location>
        <begin position="201"/>
        <end position="225"/>
    </location>
</feature>
<feature type="transmembrane region" description="Helical" evidence="8">
    <location>
        <begin position="158"/>
        <end position="180"/>
    </location>
</feature>
<dbReference type="InterPro" id="IPR026032">
    <property type="entry name" value="HcaT-like"/>
</dbReference>
<feature type="transmembrane region" description="Helical" evidence="8">
    <location>
        <begin position="7"/>
        <end position="27"/>
    </location>
</feature>
<dbReference type="GO" id="GO:0015528">
    <property type="term" value="F:lactose:proton symporter activity"/>
    <property type="evidence" value="ECO:0007669"/>
    <property type="project" value="TreeGrafter"/>
</dbReference>
<dbReference type="PIRSF" id="PIRSF004925">
    <property type="entry name" value="HcaT"/>
    <property type="match status" value="1"/>
</dbReference>
<feature type="transmembrane region" description="Helical" evidence="8">
    <location>
        <begin position="296"/>
        <end position="317"/>
    </location>
</feature>
<feature type="transmembrane region" description="Helical" evidence="8">
    <location>
        <begin position="72"/>
        <end position="88"/>
    </location>
</feature>
<dbReference type="InterPro" id="IPR024989">
    <property type="entry name" value="MFS_assoc_dom"/>
</dbReference>
<proteinExistence type="predicted"/>
<dbReference type="RefSeq" id="WP_114339036.1">
    <property type="nucleotide sequence ID" value="NZ_QPID01000008.1"/>
</dbReference>
<keyword evidence="6 8" id="KW-1133">Transmembrane helix</keyword>
<feature type="transmembrane region" description="Helical" evidence="8">
    <location>
        <begin position="231"/>
        <end position="253"/>
    </location>
</feature>
<dbReference type="Gene3D" id="1.20.1250.20">
    <property type="entry name" value="MFS general substrate transporter like domains"/>
    <property type="match status" value="2"/>
</dbReference>
<sequence length="382" mass="41783">MERRQYLSLGAGYFSFFAILGLMVPYLSVFLDGRGYSSLQIGELLAIVMATRIISPNLWAAVADHTGKRVQVMRGGALVAFLCFFAAYPDINWWFMALAMASFSFFWTAILPQLEVLTLRSLGKERHRYSRLRAWGSVGFIVVVICAGYVVEQLGSEAVVYIGSVLLILLLLSTLLVRELPGQNDKQGSTHFAANWLSRPMLMFMAATILLQISHGPYYGFFVLYMEGLGYSAAFAGWLISLGVVAEIALFMVSGQLLKRWGVKWLLSIAMALTALRWLLLGLLPESLAVLLFSQTLHAASFGLTHAASIQFIHGYFSERQQGRGQAMYNSVGFGIGGALGAWIAGVTWQQGAGAMTSYLIAALAATAACMLVLAIPRQKMA</sequence>
<comment type="subcellular location">
    <subcellularLocation>
        <location evidence="1">Cell inner membrane</location>
        <topology evidence="1">Multi-pass membrane protein</topology>
    </subcellularLocation>
</comment>
<keyword evidence="5 8" id="KW-0812">Transmembrane</keyword>
<dbReference type="OrthoDB" id="9150135at2"/>
<evidence type="ECO:0000313" key="10">
    <source>
        <dbReference type="EMBL" id="RCU48912.1"/>
    </source>
</evidence>
<keyword evidence="3" id="KW-1003">Cell membrane</keyword>
<evidence type="ECO:0000313" key="11">
    <source>
        <dbReference type="Proteomes" id="UP000252558"/>
    </source>
</evidence>
<evidence type="ECO:0000256" key="4">
    <source>
        <dbReference type="ARBA" id="ARBA00022519"/>
    </source>
</evidence>
<dbReference type="GO" id="GO:0030395">
    <property type="term" value="F:lactose binding"/>
    <property type="evidence" value="ECO:0007669"/>
    <property type="project" value="TreeGrafter"/>
</dbReference>
<evidence type="ECO:0000256" key="7">
    <source>
        <dbReference type="ARBA" id="ARBA00023136"/>
    </source>
</evidence>
<dbReference type="PANTHER" id="PTHR23522:SF10">
    <property type="entry name" value="3-PHENYLPROPIONIC ACID TRANSPORTER-RELATED"/>
    <property type="match status" value="1"/>
</dbReference>
<evidence type="ECO:0000256" key="6">
    <source>
        <dbReference type="ARBA" id="ARBA00022989"/>
    </source>
</evidence>
<dbReference type="Pfam" id="PF12832">
    <property type="entry name" value="MFS_1_like"/>
    <property type="match status" value="1"/>
</dbReference>
<dbReference type="Proteomes" id="UP000252558">
    <property type="component" value="Unassembled WGS sequence"/>
</dbReference>
<evidence type="ECO:0000256" key="2">
    <source>
        <dbReference type="ARBA" id="ARBA00022448"/>
    </source>
</evidence>
<evidence type="ECO:0000256" key="8">
    <source>
        <dbReference type="SAM" id="Phobius"/>
    </source>
</evidence>
<feature type="transmembrane region" description="Helical" evidence="8">
    <location>
        <begin position="39"/>
        <end position="60"/>
    </location>
</feature>
<protein>
    <submittedName>
        <fullName evidence="10">MFS transporter</fullName>
    </submittedName>
</protein>
<feature type="transmembrane region" description="Helical" evidence="8">
    <location>
        <begin position="265"/>
        <end position="284"/>
    </location>
</feature>
<feature type="transmembrane region" description="Helical" evidence="8">
    <location>
        <begin position="329"/>
        <end position="350"/>
    </location>
</feature>
<dbReference type="EMBL" id="QPID01000008">
    <property type="protein sequence ID" value="RCU48912.1"/>
    <property type="molecule type" value="Genomic_DNA"/>
</dbReference>
<feature type="transmembrane region" description="Helical" evidence="8">
    <location>
        <begin position="132"/>
        <end position="152"/>
    </location>
</feature>
<dbReference type="NCBIfam" id="NF037955">
    <property type="entry name" value="mfs"/>
    <property type="match status" value="1"/>
</dbReference>
<keyword evidence="4" id="KW-0997">Cell inner membrane</keyword>